<dbReference type="PROSITE" id="PS50051">
    <property type="entry name" value="MCM_2"/>
    <property type="match status" value="1"/>
</dbReference>
<dbReference type="Gene3D" id="3.30.1640.10">
    <property type="entry name" value="mini-chromosome maintenance (MCM) complex, chain A, domain 1"/>
    <property type="match status" value="1"/>
</dbReference>
<dbReference type="Pfam" id="PF17855">
    <property type="entry name" value="MCM_lid"/>
    <property type="match status" value="1"/>
</dbReference>
<evidence type="ECO:0000259" key="15">
    <source>
        <dbReference type="PROSITE" id="PS50051"/>
    </source>
</evidence>
<dbReference type="SUPFAM" id="SSF52058">
    <property type="entry name" value="L domain-like"/>
    <property type="match status" value="1"/>
</dbReference>
<dbReference type="CDD" id="cd03759">
    <property type="entry name" value="proteasome_beta_type_3"/>
    <property type="match status" value="1"/>
</dbReference>
<comment type="catalytic activity">
    <reaction evidence="12">
        <text>ATP + H2O = ADP + phosphate + H(+)</text>
        <dbReference type="Rhea" id="RHEA:13065"/>
        <dbReference type="ChEBI" id="CHEBI:15377"/>
        <dbReference type="ChEBI" id="CHEBI:15378"/>
        <dbReference type="ChEBI" id="CHEBI:30616"/>
        <dbReference type="ChEBI" id="CHEBI:43474"/>
        <dbReference type="ChEBI" id="CHEBI:456216"/>
        <dbReference type="EC" id="3.6.4.12"/>
    </reaction>
</comment>
<dbReference type="Proteomes" id="UP001244341">
    <property type="component" value="Chromosome 4b"/>
</dbReference>
<dbReference type="SUPFAM" id="SSF56235">
    <property type="entry name" value="N-terminal nucleophile aminohydrolases (Ntn hydrolases)"/>
    <property type="match status" value="1"/>
</dbReference>
<dbReference type="SMART" id="SM00350">
    <property type="entry name" value="MCM"/>
    <property type="match status" value="1"/>
</dbReference>
<name>A0ABY8TUG0_TETOB</name>
<feature type="region of interest" description="Disordered" evidence="14">
    <location>
        <begin position="501"/>
        <end position="528"/>
    </location>
</feature>
<feature type="compositionally biased region" description="Gly residues" evidence="14">
    <location>
        <begin position="122"/>
        <end position="136"/>
    </location>
</feature>
<evidence type="ECO:0000256" key="11">
    <source>
        <dbReference type="ARBA" id="ARBA00023242"/>
    </source>
</evidence>
<dbReference type="Pfam" id="PF14551">
    <property type="entry name" value="MCM_N"/>
    <property type="match status" value="1"/>
</dbReference>
<keyword evidence="8" id="KW-0347">Helicase</keyword>
<keyword evidence="5" id="KW-0235">DNA replication</keyword>
<dbReference type="PROSITE" id="PS00847">
    <property type="entry name" value="MCM_1"/>
    <property type="match status" value="1"/>
</dbReference>
<protein>
    <recommendedName>
        <fullName evidence="4">DNA helicase</fullName>
        <ecNumber evidence="4">3.6.4.12</ecNumber>
    </recommendedName>
</protein>
<dbReference type="InterPro" id="IPR018525">
    <property type="entry name" value="MCM_CS"/>
</dbReference>
<comment type="similarity">
    <text evidence="3 13">Belongs to the MCM family.</text>
</comment>
<feature type="region of interest" description="Disordered" evidence="14">
    <location>
        <begin position="1"/>
        <end position="185"/>
    </location>
</feature>
<dbReference type="Gene3D" id="3.80.10.10">
    <property type="entry name" value="Ribonuclease Inhibitor"/>
    <property type="match status" value="1"/>
</dbReference>
<feature type="domain" description="MCM C-terminal AAA(+) ATPase" evidence="15">
    <location>
        <begin position="549"/>
        <end position="769"/>
    </location>
</feature>
<dbReference type="Gene3D" id="3.60.20.10">
    <property type="entry name" value="Glutamine Phosphoribosylpyrophosphate, subunit 1, domain 1"/>
    <property type="match status" value="1"/>
</dbReference>
<evidence type="ECO:0000313" key="16">
    <source>
        <dbReference type="EMBL" id="WIA12705.1"/>
    </source>
</evidence>
<evidence type="ECO:0000256" key="1">
    <source>
        <dbReference type="ARBA" id="ARBA00004123"/>
    </source>
</evidence>
<evidence type="ECO:0000256" key="6">
    <source>
        <dbReference type="ARBA" id="ARBA00022741"/>
    </source>
</evidence>
<evidence type="ECO:0000256" key="4">
    <source>
        <dbReference type="ARBA" id="ARBA00012551"/>
    </source>
</evidence>
<reference evidence="16 17" key="1">
    <citation type="submission" date="2023-05" db="EMBL/GenBank/DDBJ databases">
        <title>A 100% complete, gapless, phased diploid assembly of the Scenedesmus obliquus UTEX 3031 genome.</title>
        <authorList>
            <person name="Biondi T.C."/>
            <person name="Hanschen E.R."/>
            <person name="Kwon T."/>
            <person name="Eng W."/>
            <person name="Kruse C.P.S."/>
            <person name="Koehler S.I."/>
            <person name="Kunde Y."/>
            <person name="Gleasner C.D."/>
            <person name="You Mak K.T."/>
            <person name="Polle J."/>
            <person name="Hovde B.T."/>
            <person name="Starkenburg S.R."/>
        </authorList>
    </citation>
    <scope>NUCLEOTIDE SEQUENCE [LARGE SCALE GENOMIC DNA]</scope>
    <source>
        <strain evidence="16 17">DOE0152z</strain>
    </source>
</reference>
<keyword evidence="10 13" id="KW-0238">DNA-binding</keyword>
<dbReference type="InterPro" id="IPR027925">
    <property type="entry name" value="MCM_N"/>
</dbReference>
<keyword evidence="9 13" id="KW-0067">ATP-binding</keyword>
<keyword evidence="11" id="KW-0539">Nucleus</keyword>
<dbReference type="Gene3D" id="2.20.28.10">
    <property type="match status" value="1"/>
</dbReference>
<evidence type="ECO:0000256" key="3">
    <source>
        <dbReference type="ARBA" id="ARBA00008010"/>
    </source>
</evidence>
<dbReference type="PANTHER" id="PTHR11630:SF66">
    <property type="entry name" value="DNA REPLICATION LICENSING FACTOR MCM4"/>
    <property type="match status" value="1"/>
</dbReference>
<evidence type="ECO:0000256" key="2">
    <source>
        <dbReference type="ARBA" id="ARBA00004430"/>
    </source>
</evidence>
<dbReference type="EMBL" id="CP126211">
    <property type="protein sequence ID" value="WIA12705.1"/>
    <property type="molecule type" value="Genomic_DNA"/>
</dbReference>
<dbReference type="InterPro" id="IPR033811">
    <property type="entry name" value="Proteasome_beta_3"/>
</dbReference>
<evidence type="ECO:0000256" key="12">
    <source>
        <dbReference type="ARBA" id="ARBA00047995"/>
    </source>
</evidence>
<dbReference type="InterPro" id="IPR012340">
    <property type="entry name" value="NA-bd_OB-fold"/>
</dbReference>
<evidence type="ECO:0000256" key="10">
    <source>
        <dbReference type="ARBA" id="ARBA00023125"/>
    </source>
</evidence>
<dbReference type="InterPro" id="IPR001208">
    <property type="entry name" value="MCM_dom"/>
</dbReference>
<keyword evidence="6 13" id="KW-0547">Nucleotide-binding</keyword>
<gene>
    <name evidence="16" type="ORF">OEZ85_006344</name>
</gene>
<dbReference type="PANTHER" id="PTHR11630">
    <property type="entry name" value="DNA REPLICATION LICENSING FACTOR MCM FAMILY MEMBER"/>
    <property type="match status" value="1"/>
</dbReference>
<dbReference type="PROSITE" id="PS51476">
    <property type="entry name" value="PROTEASOME_BETA_2"/>
    <property type="match status" value="1"/>
</dbReference>
<dbReference type="Gene3D" id="2.40.50.140">
    <property type="entry name" value="Nucleic acid-binding proteins"/>
    <property type="match status" value="1"/>
</dbReference>
<dbReference type="SUPFAM" id="SSF52540">
    <property type="entry name" value="P-loop containing nucleoside triphosphate hydrolases"/>
    <property type="match status" value="1"/>
</dbReference>
<dbReference type="InterPro" id="IPR032675">
    <property type="entry name" value="LRR_dom_sf"/>
</dbReference>
<evidence type="ECO:0000256" key="8">
    <source>
        <dbReference type="ARBA" id="ARBA00022806"/>
    </source>
</evidence>
<dbReference type="PRINTS" id="PR01660">
    <property type="entry name" value="MCMPROTEIN4"/>
</dbReference>
<dbReference type="PRINTS" id="PR01657">
    <property type="entry name" value="MCMFAMILY"/>
</dbReference>
<feature type="compositionally biased region" description="Polar residues" evidence="14">
    <location>
        <begin position="1"/>
        <end position="10"/>
    </location>
</feature>
<dbReference type="Pfam" id="PF00227">
    <property type="entry name" value="Proteasome"/>
    <property type="match status" value="1"/>
</dbReference>
<dbReference type="EC" id="3.6.4.12" evidence="4"/>
<dbReference type="InterPro" id="IPR027417">
    <property type="entry name" value="P-loop_NTPase"/>
</dbReference>
<evidence type="ECO:0000313" key="17">
    <source>
        <dbReference type="Proteomes" id="UP001244341"/>
    </source>
</evidence>
<dbReference type="SUPFAM" id="SSF50249">
    <property type="entry name" value="Nucleic acid-binding proteins"/>
    <property type="match status" value="1"/>
</dbReference>
<dbReference type="Pfam" id="PF00493">
    <property type="entry name" value="MCM"/>
    <property type="match status" value="1"/>
</dbReference>
<keyword evidence="17" id="KW-1185">Reference proteome</keyword>
<proteinExistence type="inferred from homology"/>
<dbReference type="InterPro" id="IPR033762">
    <property type="entry name" value="MCM_OB"/>
</dbReference>
<dbReference type="InterPro" id="IPR029055">
    <property type="entry name" value="Ntn_hydrolases_N"/>
</dbReference>
<organism evidence="16 17">
    <name type="scientific">Tetradesmus obliquus</name>
    <name type="common">Green alga</name>
    <name type="synonym">Acutodesmus obliquus</name>
    <dbReference type="NCBI Taxonomy" id="3088"/>
    <lineage>
        <taxon>Eukaryota</taxon>
        <taxon>Viridiplantae</taxon>
        <taxon>Chlorophyta</taxon>
        <taxon>core chlorophytes</taxon>
        <taxon>Chlorophyceae</taxon>
        <taxon>CS clade</taxon>
        <taxon>Sphaeropleales</taxon>
        <taxon>Scenedesmaceae</taxon>
        <taxon>Tetradesmus</taxon>
    </lineage>
</organism>
<comment type="subcellular location">
    <subcellularLocation>
        <location evidence="2">Cytoplasm</location>
        <location evidence="2">Cytoskeleton</location>
        <location evidence="2">Cilium axoneme</location>
    </subcellularLocation>
    <subcellularLocation>
        <location evidence="1">Nucleus</location>
    </subcellularLocation>
</comment>
<sequence>MADSQGTPSTKRTDSVAPFSPASAKSSGRRRAGGRRASGPLASLPSNIQDDDLPMLDSQATGPSAAAGGTAGTAAAALAGKAAAAAAGRGRRAGSRRTAAGGGGGDDNNSDEDMQDADQGAAAGGGAARGVAGTPGGTAATPGNTSELLPTPGMGAMPSSQRTPGRPGVGGGMRSRASSFIPSAADSELDGNRRIWGTAYTQSEMTAAIRRFLVTFHAEAEEGGQQQEQPAAAGLATYVGLLRQMMADGHTYINIDAQHIKASSPRLLAATVESPEDMLLLWDEAINRLAREQTDLLEEMGLATPEDTLQTRVFNLDNVRPIRDLDPVDIDSLVAVRGMVTRSGNIIPDLRLAVFRCETPGCGARQLAVFRCETPGCGAEAHDTVERGLIVVPNACTKCGKKATMRMIPNRSGFLNRQIVKMQEDPTHIPEGETPRSLLSYAYDTNVDAAKPGDKVTITGIFRAAQLRVNPRQRASHALFKTYLDVLHVAKDEADRLFRPRGAAGTQGESLEATQTQGGPDSFVSGNLSRQQLADKEAKFRAMAADPQHFSKLIASVAPRVIDMDNVKKGLLCQLFGGVAKSTASALGGDSSTSAGGGSKGGIRGDINVLVVGDPSVSKSQLLGFVHHVAPRGIYTSGKGSSAVGLTAYVTRDPETNEMVLESGALVLSDKGICCIDEFDKMSDGARAMLHEVMEQQTVSVAKAGLVSQLNARTSILACANPKGSRYLPELSLAENINLPPSLLSRFDLVYLVLDTRDTERDRKLAKHLISLFWREVPANTTPPYSAAELREFVAFARARIAPSFSAAAEARLIESYKELRRNARNENSGRVSATPRQLEAMIRMSEALARMHLRTEVTEDDVRDAYRLWHDALSVAAADEEGRLDVGLLSGGTSGAQRQFMEHALPQLLRGLLNDLFAARPTVSLQELHSSYMQTYAEQKERQQQLGQAGAQEQQQQQLRPITPAQLQMAIAQLTDMAAALKIAARECFSPSATLARVTEHFPACSSVLITIDSKELAAKLQPELVHLSRLSSLSSLELEFSTGSSTSHCVTPLLSRVQQQLTRLRRLSLSLADTWGGSNKPWQVLRCASQLQCLAVSFETSLVNPFSLKHCLAGLTGADISSLTNSSSSSGSLASSLTSLSISGSLSARATTDYQGLSRLTALQQLSLPVASLRGTGSIGLCTALRCLELRVHRTLENQEFYSSGVLGQLTLLTELRLPEGLLCGACVYGLACCSSTSNLQGFNSGRPAFLTALQQMRQLAVLQLKALVRAALPVLASLTRLTQLHGTWAGEPVAQAAAAAAAAAAVGADAADAGSAIAAGSGVACSSVRLLNGAGPIPFEAFPNLEAVKQLAPWPPALFCSLCQHCPMLRRLDASEGFAEVPDSDSEEDSDDGVVGHYKSMPTMVPPPLPERLAAIRAPAKLQSLEQLSMNLDVCIELSVLARQGPQQLKILRLVFDDSRSTAAAGLMSLAVLKQLQLLVLELPRYATDLLLTPYELQSVLGALSGGPAVRLLLPEATQRWVLKAVEEARQLGMDLPRDLSFGKDCVAIGSDLRFGVQLQTMTTDYKKVYQIHDKLFIGLGGLATDTQTLHQRLVMRHNLYKLREERDIKPSTFAALVSAIMYEKRFGPYFASPVIAGLEPDGSPYICGMDSIGATETAKDFIVTGTNSESLFGMCESMWRPELEQEELFEVISQCLLSGIDRDALAGWGAVVYVITKDKVVARTLKGRMD</sequence>
<feature type="compositionally biased region" description="Polar residues" evidence="14">
    <location>
        <begin position="507"/>
        <end position="528"/>
    </location>
</feature>
<keyword evidence="7" id="KW-0378">Hydrolase</keyword>
<dbReference type="InterPro" id="IPR008047">
    <property type="entry name" value="MCM_4"/>
</dbReference>
<dbReference type="InterPro" id="IPR023333">
    <property type="entry name" value="Proteasome_suB-type"/>
</dbReference>
<dbReference type="InterPro" id="IPR001353">
    <property type="entry name" value="Proteasome_sua/b"/>
</dbReference>
<dbReference type="InterPro" id="IPR031327">
    <property type="entry name" value="MCM"/>
</dbReference>
<dbReference type="Pfam" id="PF17207">
    <property type="entry name" value="MCM_OB"/>
    <property type="match status" value="1"/>
</dbReference>
<evidence type="ECO:0000256" key="9">
    <source>
        <dbReference type="ARBA" id="ARBA00022840"/>
    </source>
</evidence>
<accession>A0ABY8TUG0</accession>
<evidence type="ECO:0000256" key="7">
    <source>
        <dbReference type="ARBA" id="ARBA00022801"/>
    </source>
</evidence>
<dbReference type="InterPro" id="IPR041562">
    <property type="entry name" value="MCM_lid"/>
</dbReference>
<dbReference type="Gene3D" id="3.40.50.300">
    <property type="entry name" value="P-loop containing nucleotide triphosphate hydrolases"/>
    <property type="match status" value="1"/>
</dbReference>
<evidence type="ECO:0000256" key="5">
    <source>
        <dbReference type="ARBA" id="ARBA00022705"/>
    </source>
</evidence>
<evidence type="ECO:0000256" key="13">
    <source>
        <dbReference type="RuleBase" id="RU004070"/>
    </source>
</evidence>
<feature type="compositionally biased region" description="Low complexity" evidence="14">
    <location>
        <begin position="60"/>
        <end position="88"/>
    </location>
</feature>
<evidence type="ECO:0000256" key="14">
    <source>
        <dbReference type="SAM" id="MobiDB-lite"/>
    </source>
</evidence>